<organism evidence="1 2">
    <name type="scientific">Brachionus calyciflorus</name>
    <dbReference type="NCBI Taxonomy" id="104777"/>
    <lineage>
        <taxon>Eukaryota</taxon>
        <taxon>Metazoa</taxon>
        <taxon>Spiralia</taxon>
        <taxon>Gnathifera</taxon>
        <taxon>Rotifera</taxon>
        <taxon>Eurotatoria</taxon>
        <taxon>Monogononta</taxon>
        <taxon>Pseudotrocha</taxon>
        <taxon>Ploima</taxon>
        <taxon>Brachionidae</taxon>
        <taxon>Brachionus</taxon>
    </lineage>
</organism>
<dbReference type="OrthoDB" id="420046at2759"/>
<evidence type="ECO:0000313" key="2">
    <source>
        <dbReference type="Proteomes" id="UP000663879"/>
    </source>
</evidence>
<gene>
    <name evidence="1" type="ORF">OXX778_LOCUS15174</name>
</gene>
<dbReference type="AlphaFoldDB" id="A0A814EZJ8"/>
<dbReference type="SUPFAM" id="SSF52402">
    <property type="entry name" value="Adenine nucleotide alpha hydrolases-like"/>
    <property type="match status" value="1"/>
</dbReference>
<proteinExistence type="predicted"/>
<dbReference type="InterPro" id="IPR014729">
    <property type="entry name" value="Rossmann-like_a/b/a_fold"/>
</dbReference>
<keyword evidence="2" id="KW-1185">Reference proteome</keyword>
<evidence type="ECO:0008006" key="3">
    <source>
        <dbReference type="Google" id="ProtNLM"/>
    </source>
</evidence>
<sequence>MKRGRIYHAARKNGYNVLALGQHLDDFTESFMMSIFFNVREKELRSFAEGNKLPVITENCPACFEAPKERQRMKQLLAQQELISPSLFSSLLSAIKPIIQIDLCQISVKTLSEYTLHLVRKDASLYDELVKFGHSGKHNQDDD</sequence>
<accession>A0A814EZJ8</accession>
<dbReference type="EMBL" id="CAJNOC010003286">
    <property type="protein sequence ID" value="CAF0976101.1"/>
    <property type="molecule type" value="Genomic_DNA"/>
</dbReference>
<reference evidence="1" key="1">
    <citation type="submission" date="2021-02" db="EMBL/GenBank/DDBJ databases">
        <authorList>
            <person name="Nowell W R."/>
        </authorList>
    </citation>
    <scope>NUCLEOTIDE SEQUENCE</scope>
    <source>
        <strain evidence="1">Ploen Becks lab</strain>
    </source>
</reference>
<comment type="caution">
    <text evidence="1">The sequence shown here is derived from an EMBL/GenBank/DDBJ whole genome shotgun (WGS) entry which is preliminary data.</text>
</comment>
<dbReference type="PANTHER" id="PTHR43686:SF1">
    <property type="entry name" value="AMINOTRAN_5 DOMAIN-CONTAINING PROTEIN"/>
    <property type="match status" value="1"/>
</dbReference>
<dbReference type="Proteomes" id="UP000663879">
    <property type="component" value="Unassembled WGS sequence"/>
</dbReference>
<evidence type="ECO:0000313" key="1">
    <source>
        <dbReference type="EMBL" id="CAF0976101.1"/>
    </source>
</evidence>
<name>A0A814EZJ8_9BILA</name>
<dbReference type="PANTHER" id="PTHR43686">
    <property type="entry name" value="SULFURTRANSFERASE-RELATED"/>
    <property type="match status" value="1"/>
</dbReference>
<protein>
    <recommendedName>
        <fullName evidence="3">tRNA(Ile)-lysidine/2-thiocytidine synthase N-terminal domain-containing protein</fullName>
    </recommendedName>
</protein>
<dbReference type="Gene3D" id="3.40.50.620">
    <property type="entry name" value="HUPs"/>
    <property type="match status" value="1"/>
</dbReference>